<dbReference type="SUPFAM" id="SSF47473">
    <property type="entry name" value="EF-hand"/>
    <property type="match status" value="1"/>
</dbReference>
<dbReference type="InterPro" id="IPR018247">
    <property type="entry name" value="EF_Hand_1_Ca_BS"/>
</dbReference>
<feature type="signal peptide" evidence="1">
    <location>
        <begin position="1"/>
        <end position="20"/>
    </location>
</feature>
<dbReference type="PROSITE" id="PS51257">
    <property type="entry name" value="PROKAR_LIPOPROTEIN"/>
    <property type="match status" value="1"/>
</dbReference>
<gene>
    <name evidence="3" type="ORF">BD749_0912</name>
</gene>
<dbReference type="PROSITE" id="PS00018">
    <property type="entry name" value="EF_HAND_1"/>
    <property type="match status" value="2"/>
</dbReference>
<accession>A0A2N3V2W8</accession>
<reference evidence="3 4" key="1">
    <citation type="submission" date="2017-12" db="EMBL/GenBank/DDBJ databases">
        <title>Genomic Encyclopedia of Type Strains, Phase III (KMG-III): the genomes of soil and plant-associated and newly described type strains.</title>
        <authorList>
            <person name="Whitman W."/>
        </authorList>
    </citation>
    <scope>NUCLEOTIDE SEQUENCE [LARGE SCALE GENOMIC DNA]</scope>
    <source>
        <strain evidence="3 4">LP43</strain>
    </source>
</reference>
<evidence type="ECO:0000313" key="3">
    <source>
        <dbReference type="EMBL" id="PKV75964.1"/>
    </source>
</evidence>
<dbReference type="EMBL" id="PJMU01000001">
    <property type="protein sequence ID" value="PKV75964.1"/>
    <property type="molecule type" value="Genomic_DNA"/>
</dbReference>
<sequence length="288" mass="33652">MRKIYQLSFILLLWIGVSCGGDDDPTPSTVNNPPDTEKPKIQLLTPEENSTFLVINLIRFNTRLSDNVALGTLKASLVSSDGSRSEIMEPFIFTDAMNITDFTGSFYPREIAPGTYTLLLEVLDRQKNMAKDSVAITIHAPAINQAEFENAFKKNTFYYYLDWGWFGFDFINGVEFVKSQFTYGLLMMMSMDNYINKDQWEKFVKDFQFEKQTWASWDKDGNGMLDDIEFHQGIEQLGLFEKWDQNKDKLVNEKEFVRGIFKSWDRNRDDVLSREEYFEPFYTYLSLH</sequence>
<dbReference type="Proteomes" id="UP000233782">
    <property type="component" value="Unassembled WGS sequence"/>
</dbReference>
<dbReference type="OrthoDB" id="851011at2"/>
<organism evidence="3 4">
    <name type="scientific">Pontibacter ramchanderi</name>
    <dbReference type="NCBI Taxonomy" id="1179743"/>
    <lineage>
        <taxon>Bacteria</taxon>
        <taxon>Pseudomonadati</taxon>
        <taxon>Bacteroidota</taxon>
        <taxon>Cytophagia</taxon>
        <taxon>Cytophagales</taxon>
        <taxon>Hymenobacteraceae</taxon>
        <taxon>Pontibacter</taxon>
    </lineage>
</organism>
<feature type="domain" description="EF-hand" evidence="2">
    <location>
        <begin position="211"/>
        <end position="240"/>
    </location>
</feature>
<evidence type="ECO:0000256" key="1">
    <source>
        <dbReference type="SAM" id="SignalP"/>
    </source>
</evidence>
<feature type="chain" id="PRO_5014742754" evidence="1">
    <location>
        <begin position="21"/>
        <end position="288"/>
    </location>
</feature>
<evidence type="ECO:0000313" key="4">
    <source>
        <dbReference type="Proteomes" id="UP000233782"/>
    </source>
</evidence>
<dbReference type="RefSeq" id="WP_101443150.1">
    <property type="nucleotide sequence ID" value="NZ_PJMU01000001.1"/>
</dbReference>
<proteinExistence type="predicted"/>
<evidence type="ECO:0000259" key="2">
    <source>
        <dbReference type="PROSITE" id="PS50222"/>
    </source>
</evidence>
<dbReference type="Gene3D" id="1.10.238.10">
    <property type="entry name" value="EF-hand"/>
    <property type="match status" value="1"/>
</dbReference>
<dbReference type="AlphaFoldDB" id="A0A2N3V2W8"/>
<keyword evidence="4" id="KW-1185">Reference proteome</keyword>
<protein>
    <submittedName>
        <fullName evidence="3">Uncharacterized protein DUF4625</fullName>
    </submittedName>
</protein>
<dbReference type="GO" id="GO:0005509">
    <property type="term" value="F:calcium ion binding"/>
    <property type="evidence" value="ECO:0007669"/>
    <property type="project" value="InterPro"/>
</dbReference>
<comment type="caution">
    <text evidence="3">The sequence shown here is derived from an EMBL/GenBank/DDBJ whole genome shotgun (WGS) entry which is preliminary data.</text>
</comment>
<name>A0A2N3V2W8_9BACT</name>
<dbReference type="InterPro" id="IPR011992">
    <property type="entry name" value="EF-hand-dom_pair"/>
</dbReference>
<dbReference type="InterPro" id="IPR002048">
    <property type="entry name" value="EF_hand_dom"/>
</dbReference>
<keyword evidence="1" id="KW-0732">Signal</keyword>
<dbReference type="PROSITE" id="PS50222">
    <property type="entry name" value="EF_HAND_2"/>
    <property type="match status" value="2"/>
</dbReference>
<feature type="domain" description="EF-hand" evidence="2">
    <location>
        <begin position="252"/>
        <end position="287"/>
    </location>
</feature>